<evidence type="ECO:0000256" key="2">
    <source>
        <dbReference type="ARBA" id="ARBA00022448"/>
    </source>
</evidence>
<dbReference type="SUPFAM" id="SSF52540">
    <property type="entry name" value="P-loop containing nucleoside triphosphate hydrolases"/>
    <property type="match status" value="1"/>
</dbReference>
<dbReference type="PANTHER" id="PTHR43820:SF3">
    <property type="entry name" value="BRANCHED-CHAIN AMINO ACID TRANSPORT SYSTEM,ATP-BINDING PROTEIN"/>
    <property type="match status" value="1"/>
</dbReference>
<dbReference type="RefSeq" id="WP_197662436.1">
    <property type="nucleotide sequence ID" value="NZ_JAEAGR010000018.1"/>
</dbReference>
<proteinExistence type="inferred from homology"/>
<dbReference type="InterPro" id="IPR052156">
    <property type="entry name" value="BCAA_Transport_ATP-bd_LivF"/>
</dbReference>
<dbReference type="PANTHER" id="PTHR43820">
    <property type="entry name" value="HIGH-AFFINITY BRANCHED-CHAIN AMINO ACID TRANSPORT ATP-BINDING PROTEIN LIVF"/>
    <property type="match status" value="1"/>
</dbReference>
<dbReference type="SMART" id="SM00382">
    <property type="entry name" value="AAA"/>
    <property type="match status" value="1"/>
</dbReference>
<evidence type="ECO:0000256" key="4">
    <source>
        <dbReference type="ARBA" id="ARBA00022840"/>
    </source>
</evidence>
<keyword evidence="5" id="KW-0029">Amino-acid transport</keyword>
<dbReference type="GO" id="GO:0005524">
    <property type="term" value="F:ATP binding"/>
    <property type="evidence" value="ECO:0007669"/>
    <property type="project" value="UniProtKB-KW"/>
</dbReference>
<dbReference type="Proteomes" id="UP000623269">
    <property type="component" value="Unassembled WGS sequence"/>
</dbReference>
<dbReference type="CDD" id="cd03224">
    <property type="entry name" value="ABC_TM1139_LivF_branched"/>
    <property type="match status" value="1"/>
</dbReference>
<comment type="similarity">
    <text evidence="1">Belongs to the ABC transporter superfamily.</text>
</comment>
<dbReference type="InterPro" id="IPR017871">
    <property type="entry name" value="ABC_transporter-like_CS"/>
</dbReference>
<name>A0A8J7HAY1_9FIRM</name>
<feature type="domain" description="ABC transporter" evidence="6">
    <location>
        <begin position="4"/>
        <end position="236"/>
    </location>
</feature>
<organism evidence="7 8">
    <name type="scientific">Mobilitalea sibirica</name>
    <dbReference type="NCBI Taxonomy" id="1462919"/>
    <lineage>
        <taxon>Bacteria</taxon>
        <taxon>Bacillati</taxon>
        <taxon>Bacillota</taxon>
        <taxon>Clostridia</taxon>
        <taxon>Lachnospirales</taxon>
        <taxon>Lachnospiraceae</taxon>
        <taxon>Mobilitalea</taxon>
    </lineage>
</organism>
<evidence type="ECO:0000313" key="8">
    <source>
        <dbReference type="Proteomes" id="UP000623269"/>
    </source>
</evidence>
<dbReference type="Pfam" id="PF00005">
    <property type="entry name" value="ABC_tran"/>
    <property type="match status" value="1"/>
</dbReference>
<dbReference type="PROSITE" id="PS50893">
    <property type="entry name" value="ABC_TRANSPORTER_2"/>
    <property type="match status" value="1"/>
</dbReference>
<evidence type="ECO:0000256" key="1">
    <source>
        <dbReference type="ARBA" id="ARBA00005417"/>
    </source>
</evidence>
<dbReference type="PROSITE" id="PS00211">
    <property type="entry name" value="ABC_TRANSPORTER_1"/>
    <property type="match status" value="1"/>
</dbReference>
<dbReference type="Gene3D" id="3.40.50.300">
    <property type="entry name" value="P-loop containing nucleotide triphosphate hydrolases"/>
    <property type="match status" value="1"/>
</dbReference>
<keyword evidence="4 7" id="KW-0067">ATP-binding</keyword>
<dbReference type="PIRSF" id="PIRSF039137">
    <property type="entry name" value="ABC_branched_ATPase"/>
    <property type="match status" value="1"/>
</dbReference>
<keyword evidence="3" id="KW-0547">Nucleotide-binding</keyword>
<dbReference type="GO" id="GO:0015658">
    <property type="term" value="F:branched-chain amino acid transmembrane transporter activity"/>
    <property type="evidence" value="ECO:0007669"/>
    <property type="project" value="InterPro"/>
</dbReference>
<dbReference type="AlphaFoldDB" id="A0A8J7HAY1"/>
<keyword evidence="8" id="KW-1185">Reference proteome</keyword>
<reference evidence="7" key="1">
    <citation type="submission" date="2020-12" db="EMBL/GenBank/DDBJ databases">
        <title>M. sibirica DSM 26468T genome.</title>
        <authorList>
            <person name="Thieme N."/>
            <person name="Rettenmaier R."/>
            <person name="Zverlov V."/>
            <person name="Liebl W."/>
        </authorList>
    </citation>
    <scope>NUCLEOTIDE SEQUENCE</scope>
    <source>
        <strain evidence="7">DSM 26468</strain>
    </source>
</reference>
<sequence>MSLLKVENLYTNYGRITALKGINLELQEGEIISLIGANGAGKSTLLASITGTVPVAKGKIIFDKKDITHHRPNDIVKLGISLSMEGRGVFPRLTVEENLLLGAYTRKNKSEITTTISEMYEMFPRLAQRRKQLAGTMSGGEQQMLAIARALMSKPRLLLLDEPSLGLAPNLVKIIFDMIKDINRKGISILLIEQNANMAMRISNRSYVLENGQVKLHGHSKELMNNKEVRKAYLGEIIDPAVSKKVIQSLASSNL</sequence>
<dbReference type="InterPro" id="IPR027417">
    <property type="entry name" value="P-loop_NTPase"/>
</dbReference>
<accession>A0A8J7HAY1</accession>
<gene>
    <name evidence="7" type="ORF">I5677_14875</name>
</gene>
<evidence type="ECO:0000256" key="3">
    <source>
        <dbReference type="ARBA" id="ARBA00022741"/>
    </source>
</evidence>
<evidence type="ECO:0000259" key="6">
    <source>
        <dbReference type="PROSITE" id="PS50893"/>
    </source>
</evidence>
<dbReference type="GO" id="GO:0016887">
    <property type="term" value="F:ATP hydrolysis activity"/>
    <property type="evidence" value="ECO:0007669"/>
    <property type="project" value="InterPro"/>
</dbReference>
<evidence type="ECO:0000256" key="5">
    <source>
        <dbReference type="ARBA" id="ARBA00022970"/>
    </source>
</evidence>
<dbReference type="InterPro" id="IPR003593">
    <property type="entry name" value="AAA+_ATPase"/>
</dbReference>
<evidence type="ECO:0000313" key="7">
    <source>
        <dbReference type="EMBL" id="MBH1942181.1"/>
    </source>
</evidence>
<dbReference type="GO" id="GO:0015807">
    <property type="term" value="P:L-amino acid transport"/>
    <property type="evidence" value="ECO:0007669"/>
    <property type="project" value="TreeGrafter"/>
</dbReference>
<dbReference type="InterPro" id="IPR030660">
    <property type="entry name" value="ABC_branched_ATPase_LivF/BraG"/>
</dbReference>
<dbReference type="EMBL" id="JAEAGR010000018">
    <property type="protein sequence ID" value="MBH1942181.1"/>
    <property type="molecule type" value="Genomic_DNA"/>
</dbReference>
<comment type="caution">
    <text evidence="7">The sequence shown here is derived from an EMBL/GenBank/DDBJ whole genome shotgun (WGS) entry which is preliminary data.</text>
</comment>
<keyword evidence="2" id="KW-0813">Transport</keyword>
<dbReference type="InterPro" id="IPR003439">
    <property type="entry name" value="ABC_transporter-like_ATP-bd"/>
</dbReference>
<protein>
    <submittedName>
        <fullName evidence="7">ABC transporter ATP-binding protein</fullName>
    </submittedName>
</protein>